<organism evidence="3 4">
    <name type="scientific">Rhodococcus ruber</name>
    <dbReference type="NCBI Taxonomy" id="1830"/>
    <lineage>
        <taxon>Bacteria</taxon>
        <taxon>Bacillati</taxon>
        <taxon>Actinomycetota</taxon>
        <taxon>Actinomycetes</taxon>
        <taxon>Mycobacteriales</taxon>
        <taxon>Nocardiaceae</taxon>
        <taxon>Rhodococcus</taxon>
    </lineage>
</organism>
<sequence length="591" mass="60269">MGRHRGTGGARGVSKGPIVAVAVALVLVLAVVGWFRLRERIDEQATEAAQTCVEGDALLDVAADPAVAPTLTALAARWVTDTRPVVRDHCIDVRVTAVATTPATTALTAAADASAADPRWDPALGPPPALWVPFSSDATARAAQALDGQSRSLATSPIVLAVPTALGRALDAANTAWRQLPSLQSDGSILAGLGLDGWTGLRLALPTGPDADATTPALEAVAAAVTDAGPGPLTAEQAASPATTSAVGTLALGADALGAGAGPTTAAALDTLADAPGADGTVHAVPITEQQLHTAVTSGGAAGLAEFVPTGPTPTADFPAAVVDAPWVDETLSRAAAELTGYLREPAAARALADAGFRVDGQPAPRSDAVPFPRIEQTLNRADPAVADILLDHRRAPVAPRTTTILLDTSTSMGTVEGDDTRLAHLAAALDQHVDRSPDASNLALWVFADDLDGTTPYRTTVARGALTADHRTALTTALSGTRTTDGSAVYRSLAAAYVDAVRNFTPGQPNSVLLITDSANDDDTTRQRILDLVTAAGDPDRPVRIDVVTLGDDTDRNTLQTLADRTGGALVSVTTTDGPELAPALRKLMS</sequence>
<keyword evidence="1" id="KW-0472">Membrane</keyword>
<dbReference type="PROSITE" id="PS50234">
    <property type="entry name" value="VWFA"/>
    <property type="match status" value="1"/>
</dbReference>
<proteinExistence type="predicted"/>
<evidence type="ECO:0000313" key="3">
    <source>
        <dbReference type="EMBL" id="CDZ86935.1"/>
    </source>
</evidence>
<dbReference type="eggNOG" id="COG2304">
    <property type="taxonomic scope" value="Bacteria"/>
</dbReference>
<feature type="transmembrane region" description="Helical" evidence="1">
    <location>
        <begin position="12"/>
        <end position="35"/>
    </location>
</feature>
<dbReference type="Proteomes" id="UP000042997">
    <property type="component" value="Unassembled WGS sequence"/>
</dbReference>
<dbReference type="InterPro" id="IPR002035">
    <property type="entry name" value="VWF_A"/>
</dbReference>
<reference evidence="3 4" key="1">
    <citation type="journal article" date="2014" name="Genome Announc.">
        <title>Draft Genome Sequence of Propane- and Butane-Oxidizing Actinobacterium Rhodococcus ruber IEGM 231.</title>
        <authorList>
            <person name="Ivshina I.B."/>
            <person name="Kuyukina M.S."/>
            <person name="Krivoruchko A.V."/>
            <person name="Barbe V."/>
            <person name="Fischer C."/>
        </authorList>
    </citation>
    <scope>NUCLEOTIDE SEQUENCE [LARGE SCALE GENOMIC DNA]</scope>
</reference>
<dbReference type="AlphaFoldDB" id="A0A098BFC0"/>
<dbReference type="Gene3D" id="3.40.50.410">
    <property type="entry name" value="von Willebrand factor, type A domain"/>
    <property type="match status" value="1"/>
</dbReference>
<dbReference type="EMBL" id="CCSD01000024">
    <property type="protein sequence ID" value="CDZ86935.1"/>
    <property type="molecule type" value="Genomic_DNA"/>
</dbReference>
<feature type="domain" description="VWFA" evidence="2">
    <location>
        <begin position="402"/>
        <end position="589"/>
    </location>
</feature>
<evidence type="ECO:0000313" key="4">
    <source>
        <dbReference type="Proteomes" id="UP000042997"/>
    </source>
</evidence>
<evidence type="ECO:0000256" key="1">
    <source>
        <dbReference type="SAM" id="Phobius"/>
    </source>
</evidence>
<dbReference type="SUPFAM" id="SSF53300">
    <property type="entry name" value="vWA-like"/>
    <property type="match status" value="1"/>
</dbReference>
<gene>
    <name evidence="3" type="ORF">RHRU231_160017</name>
</gene>
<dbReference type="InterPro" id="IPR036465">
    <property type="entry name" value="vWFA_dom_sf"/>
</dbReference>
<accession>A0A098BFC0</accession>
<keyword evidence="1" id="KW-0812">Transmembrane</keyword>
<dbReference type="Pfam" id="PF13768">
    <property type="entry name" value="VWA_3"/>
    <property type="match status" value="1"/>
</dbReference>
<name>A0A098BFC0_9NOCA</name>
<evidence type="ECO:0000259" key="2">
    <source>
        <dbReference type="PROSITE" id="PS50234"/>
    </source>
</evidence>
<protein>
    <recommendedName>
        <fullName evidence="2">VWFA domain-containing protein</fullName>
    </recommendedName>
</protein>
<dbReference type="SMART" id="SM00327">
    <property type="entry name" value="VWA"/>
    <property type="match status" value="1"/>
</dbReference>
<keyword evidence="1" id="KW-1133">Transmembrane helix</keyword>